<dbReference type="OrthoDB" id="120826at2157"/>
<dbReference type="SUPFAM" id="SSF48239">
    <property type="entry name" value="Terpenoid cyclases/Protein prenyltransferases"/>
    <property type="match status" value="1"/>
</dbReference>
<reference evidence="1 2" key="1">
    <citation type="submission" date="2010-06" db="EMBL/GenBank/DDBJ databases">
        <title>Complete sequence chromosome of Methanohalobium evestigatum Z-7303.</title>
        <authorList>
            <consortium name="US DOE Joint Genome Institute"/>
            <person name="Lucas S."/>
            <person name="Copeland A."/>
            <person name="Lapidus A."/>
            <person name="Cheng J.-F."/>
            <person name="Bruce D."/>
            <person name="Goodwin L."/>
            <person name="Pitluck S."/>
            <person name="Saunders E."/>
            <person name="Detter J.C."/>
            <person name="Han C."/>
            <person name="Tapia R."/>
            <person name="Land M."/>
            <person name="Hauser L."/>
            <person name="Kyrpides N."/>
            <person name="Mikhailova N."/>
            <person name="Sieprawska-Lupa M."/>
            <person name="Whitman W.B."/>
            <person name="Anderson I."/>
            <person name="Woyke T."/>
        </authorList>
    </citation>
    <scope>NUCLEOTIDE SEQUENCE [LARGE SCALE GENOMIC DNA]</scope>
    <source>
        <strain evidence="2">ATCC BAA-1072 / DSM 3721 / NBRC 107634 / OCM 161 / Z-7303</strain>
    </source>
</reference>
<dbReference type="EMBL" id="CP002069">
    <property type="protein sequence ID" value="ADI73022.1"/>
    <property type="molecule type" value="Genomic_DNA"/>
</dbReference>
<evidence type="ECO:0000313" key="1">
    <source>
        <dbReference type="EMBL" id="ADI73022.1"/>
    </source>
</evidence>
<accession>D7E600</accession>
<sequence length="237" mass="27433">MYFRPYIKKSLEWLKKQKIDNVKDLSRLTVACDLWGIENHYAAKLIHKKHNSSWNNSIRDTSRACSALANIGIIFPDAKEWLLNQKTDDSWNKDVYDTAYALIALSDMDVSENIGCDWLIENYDTNWEHVGTTSLVITALVKQEKLLSSNHYQNFIQNRAEWILSQSDKGGGWSYISTSNLAIQALMLAGYRNQLKPHIQWLLDNFNENGYWGYNNKKVIATAWSLMTLALYNSHEF</sequence>
<dbReference type="HOGENOM" id="CLU_098180_0_0_2"/>
<dbReference type="Proteomes" id="UP000000391">
    <property type="component" value="Chromosome"/>
</dbReference>
<dbReference type="STRING" id="644295.Metev_0090"/>
<dbReference type="CDD" id="cd00688">
    <property type="entry name" value="ISOPREN_C2_like"/>
    <property type="match status" value="1"/>
</dbReference>
<dbReference type="AlphaFoldDB" id="D7E600"/>
<dbReference type="RefSeq" id="WP_013193590.1">
    <property type="nucleotide sequence ID" value="NC_014253.1"/>
</dbReference>
<name>D7E600_METEZ</name>
<evidence type="ECO:0000313" key="2">
    <source>
        <dbReference type="Proteomes" id="UP000000391"/>
    </source>
</evidence>
<protein>
    <recommendedName>
        <fullName evidence="3">Squalene cyclase C-terminal domain-containing protein</fullName>
    </recommendedName>
</protein>
<dbReference type="InterPro" id="IPR008930">
    <property type="entry name" value="Terpenoid_cyclase/PrenylTrfase"/>
</dbReference>
<dbReference type="GeneID" id="9345701"/>
<organism evidence="1 2">
    <name type="scientific">Methanohalobium evestigatum (strain ATCC BAA-1072 / DSM 3721 / NBRC 107634 / OCM 161 / Z-7303)</name>
    <dbReference type="NCBI Taxonomy" id="644295"/>
    <lineage>
        <taxon>Archaea</taxon>
        <taxon>Methanobacteriati</taxon>
        <taxon>Methanobacteriota</taxon>
        <taxon>Stenosarchaea group</taxon>
        <taxon>Methanomicrobia</taxon>
        <taxon>Methanosarcinales</taxon>
        <taxon>Methanosarcinaceae</taxon>
        <taxon>Methanohalobium</taxon>
    </lineage>
</organism>
<evidence type="ECO:0008006" key="3">
    <source>
        <dbReference type="Google" id="ProtNLM"/>
    </source>
</evidence>
<proteinExistence type="predicted"/>
<keyword evidence="2" id="KW-1185">Reference proteome</keyword>
<gene>
    <name evidence="1" type="ordered locus">Metev_0090</name>
</gene>
<dbReference type="KEGG" id="mev:Metev_0090"/>
<dbReference type="Gene3D" id="1.50.10.20">
    <property type="match status" value="1"/>
</dbReference>